<comment type="similarity">
    <text evidence="1">Belongs to the virb1 family.</text>
</comment>
<feature type="region of interest" description="Disordered" evidence="2">
    <location>
        <begin position="187"/>
        <end position="209"/>
    </location>
</feature>
<dbReference type="Gene3D" id="1.10.530.10">
    <property type="match status" value="1"/>
</dbReference>
<dbReference type="SUPFAM" id="SSF53955">
    <property type="entry name" value="Lysozyme-like"/>
    <property type="match status" value="1"/>
</dbReference>
<organism evidence="5 6">
    <name type="scientific">Methylobrevis albus</name>
    <dbReference type="NCBI Taxonomy" id="2793297"/>
    <lineage>
        <taxon>Bacteria</taxon>
        <taxon>Pseudomonadati</taxon>
        <taxon>Pseudomonadota</taxon>
        <taxon>Alphaproteobacteria</taxon>
        <taxon>Hyphomicrobiales</taxon>
        <taxon>Pleomorphomonadaceae</taxon>
        <taxon>Methylobrevis</taxon>
    </lineage>
</organism>
<proteinExistence type="inferred from homology"/>
<accession>A0A931I3T6</accession>
<sequence>MLGRLLLTVAMTTGYCQLASAAQPSDPAPEIAAVAEKADLPEMADGVPLPTARPVHTVVAVLGPDPAVVAGASARIVAASLTPVRAAAAVDSAAEGEVAALAVGVPVPRPAPARAAADPVVTAAIPVEPAANPVETAAPPAESAAPVATAAPAAVEAAPAAIALAPAPATEALPGVAVPADADASSGHEAAAAAQSELGKVAEAATPGSGKPDLDRLIAAYADEHDVPEALVRRVVKRESNFNPAAYNSGNWGLMQIRHGTAKAMGYRGPAKGLLDAETNLAYAVKYLAGAYKVARGNADRAVRLYASGYYYEAKRMGLLEETGLRGGAAAAPVQTVSAIAGGMY</sequence>
<protein>
    <submittedName>
        <fullName evidence="5">Lytic transglycosylase domain-containing protein</fullName>
    </submittedName>
</protein>
<evidence type="ECO:0000256" key="3">
    <source>
        <dbReference type="SAM" id="SignalP"/>
    </source>
</evidence>
<dbReference type="CDD" id="cd00254">
    <property type="entry name" value="LT-like"/>
    <property type="match status" value="1"/>
</dbReference>
<gene>
    <name evidence="5" type="ORF">I5731_12970</name>
</gene>
<evidence type="ECO:0000313" key="5">
    <source>
        <dbReference type="EMBL" id="MBH0238741.1"/>
    </source>
</evidence>
<feature type="domain" description="Transglycosylase SLT" evidence="4">
    <location>
        <begin position="217"/>
        <end position="309"/>
    </location>
</feature>
<keyword evidence="3" id="KW-0732">Signal</keyword>
<dbReference type="Pfam" id="PF01464">
    <property type="entry name" value="SLT"/>
    <property type="match status" value="1"/>
</dbReference>
<dbReference type="InterPro" id="IPR023346">
    <property type="entry name" value="Lysozyme-like_dom_sf"/>
</dbReference>
<dbReference type="AlphaFoldDB" id="A0A931I3T6"/>
<keyword evidence="6" id="KW-1185">Reference proteome</keyword>
<evidence type="ECO:0000256" key="2">
    <source>
        <dbReference type="SAM" id="MobiDB-lite"/>
    </source>
</evidence>
<feature type="signal peptide" evidence="3">
    <location>
        <begin position="1"/>
        <end position="21"/>
    </location>
</feature>
<evidence type="ECO:0000256" key="1">
    <source>
        <dbReference type="ARBA" id="ARBA00009387"/>
    </source>
</evidence>
<dbReference type="EMBL" id="JADZLT010000051">
    <property type="protein sequence ID" value="MBH0238741.1"/>
    <property type="molecule type" value="Genomic_DNA"/>
</dbReference>
<evidence type="ECO:0000313" key="6">
    <source>
        <dbReference type="Proteomes" id="UP000631694"/>
    </source>
</evidence>
<dbReference type="InterPro" id="IPR008258">
    <property type="entry name" value="Transglycosylase_SLT_dom_1"/>
</dbReference>
<evidence type="ECO:0000259" key="4">
    <source>
        <dbReference type="Pfam" id="PF01464"/>
    </source>
</evidence>
<reference evidence="5" key="1">
    <citation type="submission" date="2020-12" db="EMBL/GenBank/DDBJ databases">
        <title>Methylobrevis albus sp. nov., isolated from fresh water lack sediment.</title>
        <authorList>
            <person name="Zou Q."/>
        </authorList>
    </citation>
    <scope>NUCLEOTIDE SEQUENCE</scope>
    <source>
        <strain evidence="5">L22</strain>
    </source>
</reference>
<comment type="caution">
    <text evidence="5">The sequence shown here is derived from an EMBL/GenBank/DDBJ whole genome shotgun (WGS) entry which is preliminary data.</text>
</comment>
<dbReference type="Proteomes" id="UP000631694">
    <property type="component" value="Unassembled WGS sequence"/>
</dbReference>
<dbReference type="RefSeq" id="WP_197311827.1">
    <property type="nucleotide sequence ID" value="NZ_JADZLT010000051.1"/>
</dbReference>
<name>A0A931I3T6_9HYPH</name>
<feature type="chain" id="PRO_5037712858" evidence="3">
    <location>
        <begin position="22"/>
        <end position="345"/>
    </location>
</feature>